<dbReference type="InterPro" id="IPR001138">
    <property type="entry name" value="Zn2Cys6_DnaBD"/>
</dbReference>
<accession>A0AAD6C590</accession>
<gene>
    <name evidence="7" type="ORF">N7458_006902</name>
</gene>
<comment type="caution">
    <text evidence="7">The sequence shown here is derived from an EMBL/GenBank/DDBJ whole genome shotgun (WGS) entry which is preliminary data.</text>
</comment>
<dbReference type="PANTHER" id="PTHR31069:SF31">
    <property type="entry name" value="MONODICTYPHENONE CLUSTER TRANSCRIPTION FACTOR-RELATED"/>
    <property type="match status" value="1"/>
</dbReference>
<evidence type="ECO:0000313" key="8">
    <source>
        <dbReference type="Proteomes" id="UP001213681"/>
    </source>
</evidence>
<dbReference type="Pfam" id="PF00172">
    <property type="entry name" value="Zn_clus"/>
    <property type="match status" value="1"/>
</dbReference>
<evidence type="ECO:0000313" key="7">
    <source>
        <dbReference type="EMBL" id="KAJ5450453.1"/>
    </source>
</evidence>
<keyword evidence="4" id="KW-0539">Nucleus</keyword>
<evidence type="ECO:0000256" key="2">
    <source>
        <dbReference type="ARBA" id="ARBA00023125"/>
    </source>
</evidence>
<dbReference type="CDD" id="cd00067">
    <property type="entry name" value="GAL4"/>
    <property type="match status" value="1"/>
</dbReference>
<reference evidence="7" key="2">
    <citation type="journal article" date="2023" name="IMA Fungus">
        <title>Comparative genomic study of the Penicillium genus elucidates a diverse pangenome and 15 lateral gene transfer events.</title>
        <authorList>
            <person name="Petersen C."/>
            <person name="Sorensen T."/>
            <person name="Nielsen M.R."/>
            <person name="Sondergaard T.E."/>
            <person name="Sorensen J.L."/>
            <person name="Fitzpatrick D.A."/>
            <person name="Frisvad J.C."/>
            <person name="Nielsen K.L."/>
        </authorList>
    </citation>
    <scope>NUCLEOTIDE SEQUENCE</scope>
    <source>
        <strain evidence="7">IBT 16125</strain>
    </source>
</reference>
<organism evidence="7 8">
    <name type="scientific">Penicillium daleae</name>
    <dbReference type="NCBI Taxonomy" id="63821"/>
    <lineage>
        <taxon>Eukaryota</taxon>
        <taxon>Fungi</taxon>
        <taxon>Dikarya</taxon>
        <taxon>Ascomycota</taxon>
        <taxon>Pezizomycotina</taxon>
        <taxon>Eurotiomycetes</taxon>
        <taxon>Eurotiomycetidae</taxon>
        <taxon>Eurotiales</taxon>
        <taxon>Aspergillaceae</taxon>
        <taxon>Penicillium</taxon>
    </lineage>
</organism>
<feature type="region of interest" description="Disordered" evidence="5">
    <location>
        <begin position="179"/>
        <end position="217"/>
    </location>
</feature>
<dbReference type="Gene3D" id="4.10.240.10">
    <property type="entry name" value="Zn(2)-C6 fungal-type DNA-binding domain"/>
    <property type="match status" value="1"/>
</dbReference>
<dbReference type="InterPro" id="IPR036864">
    <property type="entry name" value="Zn2-C6_fun-type_DNA-bd_sf"/>
</dbReference>
<keyword evidence="2" id="KW-0238">DNA-binding</keyword>
<dbReference type="GO" id="GO:0008270">
    <property type="term" value="F:zinc ion binding"/>
    <property type="evidence" value="ECO:0007669"/>
    <property type="project" value="InterPro"/>
</dbReference>
<dbReference type="GeneID" id="81600527"/>
<evidence type="ECO:0000256" key="4">
    <source>
        <dbReference type="ARBA" id="ARBA00023242"/>
    </source>
</evidence>
<keyword evidence="1" id="KW-0805">Transcription regulation</keyword>
<feature type="domain" description="Zn(2)-C6 fungal-type" evidence="6">
    <location>
        <begin position="24"/>
        <end position="54"/>
    </location>
</feature>
<dbReference type="GO" id="GO:0003677">
    <property type="term" value="F:DNA binding"/>
    <property type="evidence" value="ECO:0007669"/>
    <property type="project" value="UniProtKB-KW"/>
</dbReference>
<dbReference type="PANTHER" id="PTHR31069">
    <property type="entry name" value="OLEATE-ACTIVATED TRANSCRIPTION FACTOR 1-RELATED"/>
    <property type="match status" value="1"/>
</dbReference>
<feature type="region of interest" description="Disordered" evidence="5">
    <location>
        <begin position="63"/>
        <end position="95"/>
    </location>
</feature>
<name>A0AAD6C590_9EURO</name>
<dbReference type="SUPFAM" id="SSF57701">
    <property type="entry name" value="Zn2/Cys6 DNA-binding domain"/>
    <property type="match status" value="1"/>
</dbReference>
<dbReference type="AlphaFoldDB" id="A0AAD6C590"/>
<keyword evidence="3" id="KW-0804">Transcription</keyword>
<dbReference type="SMART" id="SM00066">
    <property type="entry name" value="GAL4"/>
    <property type="match status" value="1"/>
</dbReference>
<protein>
    <recommendedName>
        <fullName evidence="6">Zn(2)-C6 fungal-type domain-containing protein</fullName>
    </recommendedName>
</protein>
<dbReference type="RefSeq" id="XP_056765988.1">
    <property type="nucleotide sequence ID" value="XM_056910284.1"/>
</dbReference>
<evidence type="ECO:0000256" key="3">
    <source>
        <dbReference type="ARBA" id="ARBA00023163"/>
    </source>
</evidence>
<evidence type="ECO:0000256" key="1">
    <source>
        <dbReference type="ARBA" id="ARBA00023015"/>
    </source>
</evidence>
<dbReference type="Proteomes" id="UP001213681">
    <property type="component" value="Unassembled WGS sequence"/>
</dbReference>
<feature type="compositionally biased region" description="Low complexity" evidence="5">
    <location>
        <begin position="196"/>
        <end position="207"/>
    </location>
</feature>
<reference evidence="7" key="1">
    <citation type="submission" date="2022-12" db="EMBL/GenBank/DDBJ databases">
        <authorList>
            <person name="Petersen C."/>
        </authorList>
    </citation>
    <scope>NUCLEOTIDE SEQUENCE</scope>
    <source>
        <strain evidence="7">IBT 16125</strain>
    </source>
</reference>
<proteinExistence type="predicted"/>
<dbReference type="GO" id="GO:0000981">
    <property type="term" value="F:DNA-binding transcription factor activity, RNA polymerase II-specific"/>
    <property type="evidence" value="ECO:0007669"/>
    <property type="project" value="InterPro"/>
</dbReference>
<dbReference type="PROSITE" id="PS50048">
    <property type="entry name" value="ZN2_CY6_FUNGAL_2"/>
    <property type="match status" value="1"/>
</dbReference>
<dbReference type="InterPro" id="IPR050675">
    <property type="entry name" value="OAF3"/>
</dbReference>
<evidence type="ECO:0000256" key="5">
    <source>
        <dbReference type="SAM" id="MobiDB-lite"/>
    </source>
</evidence>
<sequence>MLLQPESVPKPRRDPPPEFKFHSSCDTCLKAKIKCSQAKPSCARCLQQDRRCVYSPYRKIGRPSTKNLLPPDQLQQRTAGGTARKGRRPHPRQISLPSLGVETRSWVDNLLHSTNPVLHAEESVLVPHQSWSNPELTANFNRLDYGLEGADWPGLEGLFDAPAPILPPANHELAFAGSQMDQVDPDPDQDDLAGYLSPSSLSSRASPITPLPTPQTERGLFGIRSEVPFAAGNSLGTGPVLPKPLNAFTAFSSSSSSASSPVTEARGFNLFLASSARCTFQCYPDLINLLNDINEFQRKNSGIPLDVLLNLDKRVRKVRETVLRCPCCLVSSGAALTLMLITMVSINLLGLFERSCGSTDGDSGSSMSREELRVVSSIALDDRSPVDRGRSRNPLPYTTGHLTVGNIQLDETVKLAFSRRLVRLYLERQLGVVQQLSQLLGRAEGDAASVKVTQELLRDQLRRLEHFIGFITLTD</sequence>
<evidence type="ECO:0000259" key="6">
    <source>
        <dbReference type="PROSITE" id="PS50048"/>
    </source>
</evidence>
<keyword evidence="8" id="KW-1185">Reference proteome</keyword>
<dbReference type="EMBL" id="JAPVEA010000006">
    <property type="protein sequence ID" value="KAJ5450453.1"/>
    <property type="molecule type" value="Genomic_DNA"/>
</dbReference>